<dbReference type="OrthoDB" id="5291537at2"/>
<keyword evidence="2" id="KW-1185">Reference proteome</keyword>
<name>A0A6N6VUI4_9BACT</name>
<dbReference type="SUPFAM" id="SSF53850">
    <property type="entry name" value="Periplasmic binding protein-like II"/>
    <property type="match status" value="1"/>
</dbReference>
<dbReference type="EMBL" id="WFLM01000002">
    <property type="protein sequence ID" value="KAB8039853.1"/>
    <property type="molecule type" value="Genomic_DNA"/>
</dbReference>
<accession>A0A6N6VUI4</accession>
<proteinExistence type="predicted"/>
<evidence type="ECO:0000313" key="1">
    <source>
        <dbReference type="EMBL" id="KAB8039853.1"/>
    </source>
</evidence>
<dbReference type="Proteomes" id="UP000437748">
    <property type="component" value="Unassembled WGS sequence"/>
</dbReference>
<dbReference type="RefSeq" id="WP_153419406.1">
    <property type="nucleotide sequence ID" value="NZ_WFLM01000002.1"/>
</dbReference>
<evidence type="ECO:0000313" key="2">
    <source>
        <dbReference type="Proteomes" id="UP000437748"/>
    </source>
</evidence>
<reference evidence="1 2" key="1">
    <citation type="submission" date="2019-10" db="EMBL/GenBank/DDBJ databases">
        <title>New species of Slilvanegrellaceae.</title>
        <authorList>
            <person name="Pitt A."/>
            <person name="Hahn M.W."/>
        </authorList>
    </citation>
    <scope>NUCLEOTIDE SEQUENCE [LARGE SCALE GENOMIC DNA]</scope>
    <source>
        <strain evidence="1 2">SP-Ram-0.45-NSY-1</strain>
    </source>
</reference>
<dbReference type="PANTHER" id="PTHR35936:SF25">
    <property type="entry name" value="ABC TRANSPORTER SUBSTRATE-BINDING PROTEIN"/>
    <property type="match status" value="1"/>
</dbReference>
<dbReference type="PANTHER" id="PTHR35936">
    <property type="entry name" value="MEMBRANE-BOUND LYTIC MUREIN TRANSGLYCOSYLASE F"/>
    <property type="match status" value="1"/>
</dbReference>
<sequence>MIFFQNKKKIVIIFYFLNLLILNNKCFGENLTVNLTTSTWSPYTLEELPDNGLLGALIKAAFKTQKIETNIIFLPSARAPLEAKKEAYDGYFPSYDCDRNSFQKSSSIGKSTMGFAVLKQKNWDWKKLTDLKGKVIGNVRDRFFTEEFKKLSEKNIILLEESNTDLVNLTKLLHGRIDISIIEKNIFEYLISITPEFKDKFKFETKYIKNRDLYICFNKSNKSKNFRNKFNLGISKIDKDNIIFQYIMLNY</sequence>
<protein>
    <submittedName>
        <fullName evidence="1">Transporter substrate-binding domain-containing protein</fullName>
    </submittedName>
</protein>
<dbReference type="Gene3D" id="3.40.190.10">
    <property type="entry name" value="Periplasmic binding protein-like II"/>
    <property type="match status" value="2"/>
</dbReference>
<dbReference type="AlphaFoldDB" id="A0A6N6VUI4"/>
<organism evidence="1 2">
    <name type="scientific">Silvanigrella paludirubra</name>
    <dbReference type="NCBI Taxonomy" id="2499159"/>
    <lineage>
        <taxon>Bacteria</taxon>
        <taxon>Pseudomonadati</taxon>
        <taxon>Bdellovibrionota</taxon>
        <taxon>Oligoflexia</taxon>
        <taxon>Silvanigrellales</taxon>
        <taxon>Silvanigrellaceae</taxon>
        <taxon>Silvanigrella</taxon>
    </lineage>
</organism>
<comment type="caution">
    <text evidence="1">The sequence shown here is derived from an EMBL/GenBank/DDBJ whole genome shotgun (WGS) entry which is preliminary data.</text>
</comment>
<gene>
    <name evidence="1" type="ORF">GCL60_06210</name>
</gene>